<keyword evidence="2 3" id="KW-0647">Proteasome</keyword>
<dbReference type="NCBIfam" id="TIGR03691">
    <property type="entry name" value="20S_bact_alpha"/>
    <property type="match status" value="1"/>
</dbReference>
<proteinExistence type="inferred from homology"/>
<dbReference type="PANTHER" id="PTHR11599">
    <property type="entry name" value="PROTEASOME SUBUNIT ALPHA/BETA"/>
    <property type="match status" value="1"/>
</dbReference>
<feature type="compositionally biased region" description="Acidic residues" evidence="5">
    <location>
        <begin position="244"/>
        <end position="253"/>
    </location>
</feature>
<comment type="similarity">
    <text evidence="3 4">Belongs to the peptidase T1A family.</text>
</comment>
<dbReference type="InterPro" id="IPR023332">
    <property type="entry name" value="Proteasome_alpha-type"/>
</dbReference>
<evidence type="ECO:0000313" key="7">
    <source>
        <dbReference type="Proteomes" id="UP001595699"/>
    </source>
</evidence>
<keyword evidence="6" id="KW-0378">Hydrolase</keyword>
<comment type="pathway">
    <text evidence="3">Protein degradation; proteasomal Pup-dependent pathway.</text>
</comment>
<dbReference type="Proteomes" id="UP001595699">
    <property type="component" value="Unassembled WGS sequence"/>
</dbReference>
<evidence type="ECO:0000256" key="1">
    <source>
        <dbReference type="ARBA" id="ARBA00022490"/>
    </source>
</evidence>
<dbReference type="InterPro" id="IPR050115">
    <property type="entry name" value="Proteasome_alpha"/>
</dbReference>
<evidence type="ECO:0000313" key="6">
    <source>
        <dbReference type="EMBL" id="MFC3760164.1"/>
    </source>
</evidence>
<comment type="subunit">
    <text evidence="3">The 20S proteasome core is composed of 14 alpha and 14 beta subunits that assemble into four stacked heptameric rings, resulting in a barrel-shaped structure. The two inner rings, each composed of seven catalytic beta subunits, are sandwiched by two outer rings, each composed of seven alpha subunits. The catalytic chamber with the active sites is on the inside of the barrel. Has a gated structure, the ends of the cylinder being occluded by the N-termini of the alpha-subunits. Is capped by the proteasome-associated ATPase, ARC.</text>
</comment>
<dbReference type="Pfam" id="PF00227">
    <property type="entry name" value="Proteasome"/>
    <property type="match status" value="1"/>
</dbReference>
<feature type="compositionally biased region" description="Low complexity" evidence="5">
    <location>
        <begin position="230"/>
        <end position="243"/>
    </location>
</feature>
<dbReference type="GO" id="GO:0000502">
    <property type="term" value="C:proteasome complex"/>
    <property type="evidence" value="ECO:0007669"/>
    <property type="project" value="UniProtKB-KW"/>
</dbReference>
<feature type="region of interest" description="Disordered" evidence="5">
    <location>
        <begin position="227"/>
        <end position="253"/>
    </location>
</feature>
<comment type="subcellular location">
    <subcellularLocation>
        <location evidence="3">Cytoplasm</location>
    </subcellularLocation>
</comment>
<comment type="caution">
    <text evidence="6">The sequence shown here is derived from an EMBL/GenBank/DDBJ whole genome shotgun (WGS) entry which is preliminary data.</text>
</comment>
<comment type="function">
    <text evidence="3">Component of the proteasome core, a large protease complex with broad specificity involved in protein degradation.</text>
</comment>
<reference evidence="7" key="1">
    <citation type="journal article" date="2019" name="Int. J. Syst. Evol. Microbiol.">
        <title>The Global Catalogue of Microorganisms (GCM) 10K type strain sequencing project: providing services to taxonomists for standard genome sequencing and annotation.</title>
        <authorList>
            <consortium name="The Broad Institute Genomics Platform"/>
            <consortium name="The Broad Institute Genome Sequencing Center for Infectious Disease"/>
            <person name="Wu L."/>
            <person name="Ma J."/>
        </authorList>
    </citation>
    <scope>NUCLEOTIDE SEQUENCE [LARGE SCALE GENOMIC DNA]</scope>
    <source>
        <strain evidence="7">CGMCC 4.7241</strain>
    </source>
</reference>
<dbReference type="InterPro" id="IPR022296">
    <property type="entry name" value="Proteasome_asu_bac"/>
</dbReference>
<evidence type="ECO:0000256" key="2">
    <source>
        <dbReference type="ARBA" id="ARBA00022942"/>
    </source>
</evidence>
<dbReference type="HAMAP" id="MF_00289_B">
    <property type="entry name" value="Proteasome_A_B"/>
    <property type="match status" value="1"/>
</dbReference>
<dbReference type="SUPFAM" id="SSF56235">
    <property type="entry name" value="N-terminal nucleophile aminohydrolases (Ntn hydrolases)"/>
    <property type="match status" value="1"/>
</dbReference>
<organism evidence="6 7">
    <name type="scientific">Tenggerimyces flavus</name>
    <dbReference type="NCBI Taxonomy" id="1708749"/>
    <lineage>
        <taxon>Bacteria</taxon>
        <taxon>Bacillati</taxon>
        <taxon>Actinomycetota</taxon>
        <taxon>Actinomycetes</taxon>
        <taxon>Propionibacteriales</taxon>
        <taxon>Nocardioidaceae</taxon>
        <taxon>Tenggerimyces</taxon>
    </lineage>
</organism>
<evidence type="ECO:0000256" key="3">
    <source>
        <dbReference type="HAMAP-Rule" id="MF_00289"/>
    </source>
</evidence>
<sequence length="253" mass="28016">MSMPFYVSPEQQMRDRADYARKNIARGRGSIVLQYDHGIALVAENRHRALHKISEIYDRIAFAAVGRYNEFESLRVAGVRMAELHGYSYDRSDVNALMLANRYAQLLGSIFSNAGEKPYEVETVVAEVGASSEEDEIYRLTYDGSVAAEHGFAVMGGAAETLTTYVSERYQAGQSLATALALAVDTLGRDSDEPRQLEADHLEVAVLDRTRTQKRKFRRITGPVLERLLTPEPAAPEAAPETAPETEPDSTES</sequence>
<evidence type="ECO:0000256" key="4">
    <source>
        <dbReference type="PROSITE-ProRule" id="PRU00808"/>
    </source>
</evidence>
<dbReference type="RefSeq" id="WP_205120027.1">
    <property type="nucleotide sequence ID" value="NZ_JAFBCM010000001.1"/>
</dbReference>
<dbReference type="EMBL" id="JBHRZH010000004">
    <property type="protein sequence ID" value="MFC3760164.1"/>
    <property type="molecule type" value="Genomic_DNA"/>
</dbReference>
<keyword evidence="7" id="KW-1185">Reference proteome</keyword>
<name>A0ABV7Y801_9ACTN</name>
<dbReference type="GO" id="GO:0016787">
    <property type="term" value="F:hydrolase activity"/>
    <property type="evidence" value="ECO:0007669"/>
    <property type="project" value="UniProtKB-KW"/>
</dbReference>
<dbReference type="InterPro" id="IPR029055">
    <property type="entry name" value="Ntn_hydrolases_N"/>
</dbReference>
<protein>
    <recommendedName>
        <fullName evidence="3">Proteasome subunit alpha</fullName>
    </recommendedName>
    <alternativeName>
        <fullName evidence="3">20S proteasome alpha subunit</fullName>
    </alternativeName>
    <alternativeName>
        <fullName evidence="3">Proteasome core protein PrcA</fullName>
    </alternativeName>
</protein>
<evidence type="ECO:0000256" key="5">
    <source>
        <dbReference type="SAM" id="MobiDB-lite"/>
    </source>
</evidence>
<gene>
    <name evidence="3 6" type="primary">prcA</name>
    <name evidence="6" type="ORF">ACFOUW_04900</name>
</gene>
<comment type="activity regulation">
    <text evidence="3">The formation of the proteasomal ATPase ARC-20S proteasome complex, likely via the docking of the C-termini of ARC into the intersubunit pockets in the alpha-rings, may trigger opening of the gate for substrate entry. Interconversion between the open-gate and close-gate conformations leads to a dynamic regulation of the 20S proteasome proteolysis activity.</text>
</comment>
<accession>A0ABV7Y801</accession>
<dbReference type="InterPro" id="IPR001353">
    <property type="entry name" value="Proteasome_sua/b"/>
</dbReference>
<keyword evidence="1 3" id="KW-0963">Cytoplasm</keyword>
<dbReference type="CDD" id="cd01906">
    <property type="entry name" value="proteasome_protease_HslV"/>
    <property type="match status" value="1"/>
</dbReference>
<dbReference type="PROSITE" id="PS51475">
    <property type="entry name" value="PROTEASOME_ALPHA_2"/>
    <property type="match status" value="1"/>
</dbReference>
<dbReference type="Gene3D" id="3.60.20.10">
    <property type="entry name" value="Glutamine Phosphoribosylpyrophosphate, subunit 1, domain 1"/>
    <property type="match status" value="1"/>
</dbReference>